<feature type="domain" description="Quinolinate phosphoribosyl transferase N-terminal" evidence="11">
    <location>
        <begin position="30"/>
        <end position="115"/>
    </location>
</feature>
<evidence type="ECO:0000256" key="1">
    <source>
        <dbReference type="ARBA" id="ARBA00003237"/>
    </source>
</evidence>
<sequence>MTTSLTPLPRPLITKAVQAALLEDLGSTGDLTSDSTIPEDAVLSASAVSRQNGTIAGTDFLIAAMAELSEDVSVEVLVKDGTKVTPGTIIAQISGPARAILSGERVGLNFMGHLSGIATATRNIVDLIEGLPVRVTCTRKTTPGLRAFEKYAVRSGGGHNHRFGLYDGVMLKDNHIAAVGGKIGKAIDQARANIGHMVKIEVEVDTLAQLQEALPHKPDIILLDNMSLTELREAVAMIDGNAIAEASGGITYETARAIAETGVDVISLGWLTHSAPCLDLGLDIL</sequence>
<dbReference type="PANTHER" id="PTHR32179">
    <property type="entry name" value="NICOTINATE-NUCLEOTIDE PYROPHOSPHORYLASE [CARBOXYLATING]"/>
    <property type="match status" value="1"/>
</dbReference>
<dbReference type="EMBL" id="JBHUII010000001">
    <property type="protein sequence ID" value="MFD2205136.1"/>
    <property type="molecule type" value="Genomic_DNA"/>
</dbReference>
<dbReference type="Gene3D" id="3.20.20.70">
    <property type="entry name" value="Aldolase class I"/>
    <property type="match status" value="1"/>
</dbReference>
<keyword evidence="5" id="KW-0662">Pyridine nucleotide biosynthesis</keyword>
<dbReference type="InterPro" id="IPR002638">
    <property type="entry name" value="Quinolinate_PRibosylTrfase_C"/>
</dbReference>
<accession>A0ABW5BI46</accession>
<dbReference type="Gene3D" id="3.90.1170.20">
    <property type="entry name" value="Quinolinate phosphoribosyl transferase, N-terminal domain"/>
    <property type="match status" value="1"/>
</dbReference>
<evidence type="ECO:0000256" key="9">
    <source>
        <dbReference type="PIRNR" id="PIRNR006250"/>
    </source>
</evidence>
<dbReference type="InterPro" id="IPR013785">
    <property type="entry name" value="Aldolase_TIM"/>
</dbReference>
<dbReference type="RefSeq" id="WP_380249384.1">
    <property type="nucleotide sequence ID" value="NZ_JBHUII010000001.1"/>
</dbReference>
<evidence type="ECO:0000259" key="10">
    <source>
        <dbReference type="Pfam" id="PF01729"/>
    </source>
</evidence>
<evidence type="ECO:0000256" key="8">
    <source>
        <dbReference type="ARBA" id="ARBA00033102"/>
    </source>
</evidence>
<protein>
    <recommendedName>
        <fullName evidence="4">nicotinate-nucleotide diphosphorylase (carboxylating)</fullName>
        <ecNumber evidence="4">2.4.2.19</ecNumber>
    </recommendedName>
    <alternativeName>
        <fullName evidence="8">Quinolinate phosphoribosyltransferase [decarboxylating]</fullName>
    </alternativeName>
</protein>
<dbReference type="EC" id="2.4.2.19" evidence="4"/>
<comment type="function">
    <text evidence="1">Involved in the catabolism of quinolinic acid (QA).</text>
</comment>
<feature type="domain" description="Quinolinate phosphoribosyl transferase C-terminal" evidence="10">
    <location>
        <begin position="117"/>
        <end position="283"/>
    </location>
</feature>
<evidence type="ECO:0000259" key="11">
    <source>
        <dbReference type="Pfam" id="PF02749"/>
    </source>
</evidence>
<evidence type="ECO:0000313" key="12">
    <source>
        <dbReference type="EMBL" id="MFD2205136.1"/>
    </source>
</evidence>
<dbReference type="GO" id="GO:0004514">
    <property type="term" value="F:nicotinate-nucleotide diphosphorylase (carboxylating) activity"/>
    <property type="evidence" value="ECO:0007669"/>
    <property type="project" value="UniProtKB-EC"/>
</dbReference>
<evidence type="ECO:0000313" key="13">
    <source>
        <dbReference type="Proteomes" id="UP001597294"/>
    </source>
</evidence>
<dbReference type="PANTHER" id="PTHR32179:SF3">
    <property type="entry name" value="NICOTINATE-NUCLEOTIDE PYROPHOSPHORYLASE [CARBOXYLATING]"/>
    <property type="match status" value="1"/>
</dbReference>
<reference evidence="13" key="1">
    <citation type="journal article" date="2019" name="Int. J. Syst. Evol. Microbiol.">
        <title>The Global Catalogue of Microorganisms (GCM) 10K type strain sequencing project: providing services to taxonomists for standard genome sequencing and annotation.</title>
        <authorList>
            <consortium name="The Broad Institute Genomics Platform"/>
            <consortium name="The Broad Institute Genome Sequencing Center for Infectious Disease"/>
            <person name="Wu L."/>
            <person name="Ma J."/>
        </authorList>
    </citation>
    <scope>NUCLEOTIDE SEQUENCE [LARGE SCALE GENOMIC DNA]</scope>
    <source>
        <strain evidence="13">CGMCC 4.7192</strain>
    </source>
</reference>
<dbReference type="Pfam" id="PF02749">
    <property type="entry name" value="QRPTase_N"/>
    <property type="match status" value="1"/>
</dbReference>
<evidence type="ECO:0000256" key="5">
    <source>
        <dbReference type="ARBA" id="ARBA00022642"/>
    </source>
</evidence>
<keyword evidence="6 9" id="KW-0328">Glycosyltransferase</keyword>
<dbReference type="InterPro" id="IPR037128">
    <property type="entry name" value="Quinolinate_PRibosylTase_N_sf"/>
</dbReference>
<gene>
    <name evidence="12" type="primary">nadC</name>
    <name evidence="12" type="ORF">ACFSKO_05925</name>
</gene>
<dbReference type="InterPro" id="IPR004393">
    <property type="entry name" value="NadC"/>
</dbReference>
<keyword evidence="13" id="KW-1185">Reference proteome</keyword>
<evidence type="ECO:0000256" key="4">
    <source>
        <dbReference type="ARBA" id="ARBA00011944"/>
    </source>
</evidence>
<dbReference type="InterPro" id="IPR022412">
    <property type="entry name" value="Quinolinate_PRibosylTrfase_N"/>
</dbReference>
<comment type="caution">
    <text evidence="12">The sequence shown here is derived from an EMBL/GenBank/DDBJ whole genome shotgun (WGS) entry which is preliminary data.</text>
</comment>
<comment type="pathway">
    <text evidence="2">Cofactor biosynthesis; NAD(+) biosynthesis; nicotinate D-ribonucleotide from quinolinate: step 1/1.</text>
</comment>
<dbReference type="InterPro" id="IPR036068">
    <property type="entry name" value="Nicotinate_pribotase-like_C"/>
</dbReference>
<dbReference type="Pfam" id="PF01729">
    <property type="entry name" value="QRPTase_C"/>
    <property type="match status" value="1"/>
</dbReference>
<dbReference type="InterPro" id="IPR027277">
    <property type="entry name" value="NadC/ModD"/>
</dbReference>
<dbReference type="Proteomes" id="UP001597294">
    <property type="component" value="Unassembled WGS sequence"/>
</dbReference>
<evidence type="ECO:0000256" key="6">
    <source>
        <dbReference type="ARBA" id="ARBA00022676"/>
    </source>
</evidence>
<organism evidence="12 13">
    <name type="scientific">Kiloniella antarctica</name>
    <dbReference type="NCBI Taxonomy" id="1550907"/>
    <lineage>
        <taxon>Bacteria</taxon>
        <taxon>Pseudomonadati</taxon>
        <taxon>Pseudomonadota</taxon>
        <taxon>Alphaproteobacteria</taxon>
        <taxon>Rhodospirillales</taxon>
        <taxon>Kiloniellaceae</taxon>
        <taxon>Kiloniella</taxon>
    </lineage>
</organism>
<comment type="similarity">
    <text evidence="3 9">Belongs to the NadC/ModD family.</text>
</comment>
<name>A0ABW5BI46_9PROT</name>
<proteinExistence type="inferred from homology"/>
<evidence type="ECO:0000256" key="2">
    <source>
        <dbReference type="ARBA" id="ARBA00004893"/>
    </source>
</evidence>
<evidence type="ECO:0000256" key="3">
    <source>
        <dbReference type="ARBA" id="ARBA00009400"/>
    </source>
</evidence>
<keyword evidence="7 9" id="KW-0808">Transferase</keyword>
<dbReference type="PIRSF" id="PIRSF006250">
    <property type="entry name" value="NadC_ModD"/>
    <property type="match status" value="1"/>
</dbReference>
<dbReference type="SUPFAM" id="SSF51690">
    <property type="entry name" value="Nicotinate/Quinolinate PRTase C-terminal domain-like"/>
    <property type="match status" value="1"/>
</dbReference>
<dbReference type="CDD" id="cd01572">
    <property type="entry name" value="QPRTase"/>
    <property type="match status" value="1"/>
</dbReference>
<evidence type="ECO:0000256" key="7">
    <source>
        <dbReference type="ARBA" id="ARBA00022679"/>
    </source>
</evidence>
<dbReference type="NCBIfam" id="TIGR00078">
    <property type="entry name" value="nadC"/>
    <property type="match status" value="1"/>
</dbReference>
<dbReference type="SUPFAM" id="SSF54675">
    <property type="entry name" value="Nicotinate/Quinolinate PRTase N-terminal domain-like"/>
    <property type="match status" value="1"/>
</dbReference>